<evidence type="ECO:0000256" key="14">
    <source>
        <dbReference type="PIRSR" id="PIRSR602717-51"/>
    </source>
</evidence>
<evidence type="ECO:0000313" key="17">
    <source>
        <dbReference type="EMBL" id="EFX00816.1"/>
    </source>
</evidence>
<feature type="compositionally biased region" description="Polar residues" evidence="15">
    <location>
        <begin position="46"/>
        <end position="64"/>
    </location>
</feature>
<feature type="compositionally biased region" description="Acidic residues" evidence="15">
    <location>
        <begin position="176"/>
        <end position="186"/>
    </location>
</feature>
<dbReference type="PANTHER" id="PTHR10615">
    <property type="entry name" value="HISTONE ACETYLTRANSFERASE"/>
    <property type="match status" value="1"/>
</dbReference>
<organism evidence="18">
    <name type="scientific">Grosmannia clavigera (strain kw1407 / UAMH 11150)</name>
    <name type="common">Blue stain fungus</name>
    <name type="synonym">Graphiocladiella clavigera</name>
    <dbReference type="NCBI Taxonomy" id="655863"/>
    <lineage>
        <taxon>Eukaryota</taxon>
        <taxon>Fungi</taxon>
        <taxon>Dikarya</taxon>
        <taxon>Ascomycota</taxon>
        <taxon>Pezizomycotina</taxon>
        <taxon>Sordariomycetes</taxon>
        <taxon>Sordariomycetidae</taxon>
        <taxon>Ophiostomatales</taxon>
        <taxon>Ophiostomataceae</taxon>
        <taxon>Leptographium</taxon>
    </lineage>
</organism>
<dbReference type="OrthoDB" id="787137at2759"/>
<evidence type="ECO:0000259" key="16">
    <source>
        <dbReference type="PROSITE" id="PS51726"/>
    </source>
</evidence>
<dbReference type="EC" id="2.3.1.48" evidence="3"/>
<keyword evidence="10" id="KW-0804">Transcription</keyword>
<evidence type="ECO:0000256" key="1">
    <source>
        <dbReference type="ARBA" id="ARBA00004123"/>
    </source>
</evidence>
<keyword evidence="5" id="KW-0479">Metal-binding</keyword>
<dbReference type="InterPro" id="IPR016181">
    <property type="entry name" value="Acyl_CoA_acyltransferase"/>
</dbReference>
<keyword evidence="7" id="KW-0862">Zinc</keyword>
<feature type="region of interest" description="Disordered" evidence="15">
    <location>
        <begin position="380"/>
        <end position="410"/>
    </location>
</feature>
<evidence type="ECO:0000256" key="8">
    <source>
        <dbReference type="ARBA" id="ARBA00022990"/>
    </source>
</evidence>
<evidence type="ECO:0000256" key="11">
    <source>
        <dbReference type="ARBA" id="ARBA00023242"/>
    </source>
</evidence>
<evidence type="ECO:0000256" key="6">
    <source>
        <dbReference type="ARBA" id="ARBA00022771"/>
    </source>
</evidence>
<comment type="function">
    <text evidence="13">Catalytic component of the NuA4 histone acetyltransferase (HAT) complex which is involved in epigenetic transcriptional activation of selected genes principally by acetylation of nucleosomal histones H4, H3, H2B, H2A and H2A variant H2A.Z. Acetylates histone H4 to form H4K5ac, H4K8ac, H4K12ac and H4K16ac, histone H3 to form H3K14ac, and histone H2A to form H2AK4ac and H2AK7ac. The NuA4 complex is involved in the DNA damage response and is required for chromosome segregation. The NuA4 complex plays a direct role in repair of DNA double-strand breaks (DSBs) through homologous recombination. Recruitment to promoters depends on H3K4me. Also acetylates non-histone proteins. In addition to protein acetyltransferase, can use different acyl-CoA substrates, such as 2-hydroxyisobutanoyl-CoA (2-hydroxyisobutyryl-CoA) or (2E)-butenoyl-CoA (crotonyl-CoA), and is able to mediate protein 2-hydroxyisobutyrylation and crotonylation, respectively.</text>
</comment>
<dbReference type="InterPro" id="IPR050603">
    <property type="entry name" value="MYST_HAT"/>
</dbReference>
<dbReference type="InterPro" id="IPR002717">
    <property type="entry name" value="HAT_MYST-type"/>
</dbReference>
<accession>F0XN89</accession>
<name>F0XN89_GROCL</name>
<evidence type="ECO:0000256" key="4">
    <source>
        <dbReference type="ARBA" id="ARBA00022679"/>
    </source>
</evidence>
<evidence type="ECO:0000256" key="9">
    <source>
        <dbReference type="ARBA" id="ARBA00023015"/>
    </source>
</evidence>
<keyword evidence="8" id="KW-0007">Acetylation</keyword>
<keyword evidence="4 17" id="KW-0808">Transferase</keyword>
<dbReference type="GO" id="GO:0046972">
    <property type="term" value="F:histone H4K16 acetyltransferase activity"/>
    <property type="evidence" value="ECO:0007669"/>
    <property type="project" value="TreeGrafter"/>
</dbReference>
<keyword evidence="11" id="KW-0539">Nucleus</keyword>
<evidence type="ECO:0000256" key="7">
    <source>
        <dbReference type="ARBA" id="ARBA00022833"/>
    </source>
</evidence>
<dbReference type="GeneID" id="25974825"/>
<dbReference type="SUPFAM" id="SSF55729">
    <property type="entry name" value="Acyl-CoA N-acyltransferases (Nat)"/>
    <property type="match status" value="1"/>
</dbReference>
<dbReference type="FunFam" id="3.40.630.30:FF:000067">
    <property type="entry name" value="Histone acetyltransferase"/>
    <property type="match status" value="1"/>
</dbReference>
<dbReference type="eggNOG" id="KOG2747">
    <property type="taxonomic scope" value="Eukaryota"/>
</dbReference>
<dbReference type="GO" id="GO:0008270">
    <property type="term" value="F:zinc ion binding"/>
    <property type="evidence" value="ECO:0007669"/>
    <property type="project" value="UniProtKB-KW"/>
</dbReference>
<evidence type="ECO:0000256" key="15">
    <source>
        <dbReference type="SAM" id="MobiDB-lite"/>
    </source>
</evidence>
<evidence type="ECO:0000256" key="2">
    <source>
        <dbReference type="ARBA" id="ARBA00010107"/>
    </source>
</evidence>
<reference evidence="17 18" key="1">
    <citation type="journal article" date="2011" name="Proc. Natl. Acad. Sci. U.S.A.">
        <title>Genome and transcriptome analyses of the mountain pine beetle-fungal symbiont Grosmannia clavigera, a lodgepole pine pathogen.</title>
        <authorList>
            <person name="DiGuistini S."/>
            <person name="Wang Y."/>
            <person name="Liao N.Y."/>
            <person name="Taylor G."/>
            <person name="Tanguay P."/>
            <person name="Feau N."/>
            <person name="Henrissat B."/>
            <person name="Chan S.K."/>
            <person name="Hesse-Orce U."/>
            <person name="Alamouti S.M."/>
            <person name="Tsui C.K.M."/>
            <person name="Docking R.T."/>
            <person name="Levasseur A."/>
            <person name="Haridas S."/>
            <person name="Robertson G."/>
            <person name="Birol I."/>
            <person name="Holt R.A."/>
            <person name="Marra M.A."/>
            <person name="Hamelin R.C."/>
            <person name="Hirst M."/>
            <person name="Jones S.J.M."/>
            <person name="Bohlmann J."/>
            <person name="Breuil C."/>
        </authorList>
    </citation>
    <scope>NUCLEOTIDE SEQUENCE [LARGE SCALE GENOMIC DNA]</scope>
    <source>
        <strain evidence="18">kw1407 / UAMH 11150</strain>
    </source>
</reference>
<dbReference type="Gene3D" id="1.10.10.10">
    <property type="entry name" value="Winged helix-like DNA-binding domain superfamily/Winged helix DNA-binding domain"/>
    <property type="match status" value="1"/>
</dbReference>
<feature type="compositionally biased region" description="Basic and acidic residues" evidence="15">
    <location>
        <begin position="9"/>
        <end position="24"/>
    </location>
</feature>
<dbReference type="AlphaFoldDB" id="F0XN89"/>
<feature type="active site" description="Proton donor/acceptor" evidence="14">
    <location>
        <position position="626"/>
    </location>
</feature>
<keyword evidence="18" id="KW-1185">Reference proteome</keyword>
<dbReference type="GO" id="GO:0006355">
    <property type="term" value="P:regulation of DNA-templated transcription"/>
    <property type="evidence" value="ECO:0007669"/>
    <property type="project" value="InterPro"/>
</dbReference>
<gene>
    <name evidence="17" type="ORF">CMQ_1897</name>
</gene>
<dbReference type="PROSITE" id="PS51726">
    <property type="entry name" value="MYST_HAT"/>
    <property type="match status" value="1"/>
</dbReference>
<dbReference type="EMBL" id="GL629795">
    <property type="protein sequence ID" value="EFX00816.1"/>
    <property type="molecule type" value="Genomic_DNA"/>
</dbReference>
<dbReference type="Gene3D" id="3.40.630.30">
    <property type="match status" value="1"/>
</dbReference>
<feature type="compositionally biased region" description="Low complexity" evidence="15">
    <location>
        <begin position="326"/>
        <end position="338"/>
    </location>
</feature>
<comment type="similarity">
    <text evidence="2">Belongs to the MYST (SAS/MOZ) family.</text>
</comment>
<evidence type="ECO:0000256" key="3">
    <source>
        <dbReference type="ARBA" id="ARBA00013184"/>
    </source>
</evidence>
<dbReference type="HOGENOM" id="CLU_011815_0_0_1"/>
<dbReference type="GO" id="GO:0035267">
    <property type="term" value="C:NuA4 histone acetyltransferase complex"/>
    <property type="evidence" value="ECO:0007669"/>
    <property type="project" value="TreeGrafter"/>
</dbReference>
<evidence type="ECO:0000256" key="10">
    <source>
        <dbReference type="ARBA" id="ARBA00023163"/>
    </source>
</evidence>
<evidence type="ECO:0000313" key="18">
    <source>
        <dbReference type="Proteomes" id="UP000007796"/>
    </source>
</evidence>
<keyword evidence="12" id="KW-0012">Acyltransferase</keyword>
<keyword evidence="6" id="KW-0863">Zinc-finger</keyword>
<evidence type="ECO:0000256" key="13">
    <source>
        <dbReference type="ARBA" id="ARBA00045805"/>
    </source>
</evidence>
<feature type="compositionally biased region" description="Acidic residues" evidence="15">
    <location>
        <begin position="159"/>
        <end position="169"/>
    </location>
</feature>
<dbReference type="RefSeq" id="XP_014170298.1">
    <property type="nucleotide sequence ID" value="XM_014314823.1"/>
</dbReference>
<keyword evidence="9" id="KW-0805">Transcription regulation</keyword>
<feature type="domain" description="MYST-type HAT" evidence="16">
    <location>
        <begin position="347"/>
        <end position="722"/>
    </location>
</feature>
<evidence type="ECO:0000256" key="5">
    <source>
        <dbReference type="ARBA" id="ARBA00022723"/>
    </source>
</evidence>
<feature type="region of interest" description="Disordered" evidence="15">
    <location>
        <begin position="546"/>
        <end position="567"/>
    </location>
</feature>
<feature type="compositionally biased region" description="Pro residues" evidence="15">
    <location>
        <begin position="35"/>
        <end position="45"/>
    </location>
</feature>
<dbReference type="PANTHER" id="PTHR10615:SF219">
    <property type="entry name" value="HISTONE ACETYLTRANSFERASE KAT5"/>
    <property type="match status" value="1"/>
</dbReference>
<feature type="region of interest" description="Disordered" evidence="15">
    <location>
        <begin position="314"/>
        <end position="351"/>
    </location>
</feature>
<dbReference type="Gene3D" id="3.30.60.60">
    <property type="entry name" value="N-acetyl transferase-like"/>
    <property type="match status" value="1"/>
</dbReference>
<comment type="subcellular location">
    <subcellularLocation>
        <location evidence="1">Nucleus</location>
    </subcellularLocation>
</comment>
<dbReference type="Pfam" id="PF01853">
    <property type="entry name" value="MOZ_SAS"/>
    <property type="match status" value="1"/>
</dbReference>
<protein>
    <recommendedName>
        <fullName evidence="3">histone acetyltransferase</fullName>
        <ecNumber evidence="3">2.3.1.48</ecNumber>
    </recommendedName>
</protein>
<evidence type="ECO:0000256" key="12">
    <source>
        <dbReference type="ARBA" id="ARBA00023315"/>
    </source>
</evidence>
<dbReference type="STRING" id="655863.F0XN89"/>
<dbReference type="Proteomes" id="UP000007796">
    <property type="component" value="Unassembled WGS sequence"/>
</dbReference>
<feature type="compositionally biased region" description="Low complexity" evidence="15">
    <location>
        <begin position="205"/>
        <end position="215"/>
    </location>
</feature>
<dbReference type="InParanoid" id="F0XN89"/>
<dbReference type="InterPro" id="IPR036388">
    <property type="entry name" value="WH-like_DNA-bd_sf"/>
</dbReference>
<feature type="region of interest" description="Disordered" evidence="15">
    <location>
        <begin position="1"/>
        <end position="237"/>
    </location>
</feature>
<sequence length="828" mass="89574">MPALKRKRLQDEEQSKLLPDENSRTRRVTRQISILPPPLPVPPKPTSQGRSSRANPTAVANPQDGTRVKARGRGRPRREPDTAAAQAGQEPDREDSVTRRGKRGDNTTSTNVGHQRKARKGRQPESSAAASERKTRRSAKTSDTVPDSEAEVSSADSTSGEEEDREEGEEGGKENGDDEEAEDGEKEAEAVSRTAPSMRRPKRSAAPAVATAPAARMIANKTSPLTADGKEPSFQTPVEASRTEIVFNHISSSPTTTQLQSATEIQPASVPLQNRTADATSVLSPASITAQEQKQPLLSPKLLKSGLASMSPATNVPAVIPGRRASQSTSSVGSSLQAPAPPPGSGQPDRNIDKVVLGKICFRAWYPSYYGKEVLGETAGSTHHGKGHPTSAHSGQGSGKDSHHGAHRNPQPILDRLYVCPWCFKYSKEIVPWWGHVQACERQFQIPGEKVYVHPKGIRTVRVPVQPTPKTRRRRGGGEPEVQYVEQVVKDEGEWSIWEVDGEKDGLFCQNLSLFAKLFLDNKSVFFDVTGFNYFLLVYTPPPPTAETSTTTSDGLHAKSAEQEGVGSLPRSRVIGFFSKEKMSWDNNNLACILVFPPWQRKGLGALLMGISYEISRREEVLGGPEKPISDLGKKGYKRFWAGEIARWLLSLTVPSEQSSSQSGDGSEEKALVIDIADCSRATYIAQEDCLLVLREMGVVEDAGMGPPKSQYRNTLLLSDEPGAGLEGRSMSPAPELTGGGKAAPAALVPVTGAVPPTASGVLDGGTAPAPALSEKQDVPKEVQRIRIAKATVRRWVAKNRISLEKACDPAGFIKIYSKKDLQQTTDE</sequence>
<dbReference type="GO" id="GO:0005634">
    <property type="term" value="C:nucleus"/>
    <property type="evidence" value="ECO:0007669"/>
    <property type="project" value="UniProtKB-SubCell"/>
</dbReference>
<proteinExistence type="inferred from homology"/>